<dbReference type="InterPro" id="IPR015421">
    <property type="entry name" value="PyrdxlP-dep_Trfase_major"/>
</dbReference>
<evidence type="ECO:0000259" key="3">
    <source>
        <dbReference type="Pfam" id="PF00266"/>
    </source>
</evidence>
<accession>X1A6P1</accession>
<dbReference type="Gene3D" id="3.40.640.10">
    <property type="entry name" value="Type I PLP-dependent aspartate aminotransferase-like (Major domain)"/>
    <property type="match status" value="1"/>
</dbReference>
<dbReference type="PANTHER" id="PTHR11601:SF34">
    <property type="entry name" value="CYSTEINE DESULFURASE"/>
    <property type="match status" value="1"/>
</dbReference>
<dbReference type="Pfam" id="PF00266">
    <property type="entry name" value="Aminotran_5"/>
    <property type="match status" value="1"/>
</dbReference>
<comment type="cofactor">
    <cofactor evidence="1">
        <name>pyridoxal 5'-phosphate</name>
        <dbReference type="ChEBI" id="CHEBI:597326"/>
    </cofactor>
</comment>
<protein>
    <recommendedName>
        <fullName evidence="3">Aminotransferase class V domain-containing protein</fullName>
    </recommendedName>
</protein>
<evidence type="ECO:0000256" key="2">
    <source>
        <dbReference type="ARBA" id="ARBA00006490"/>
    </source>
</evidence>
<feature type="domain" description="Aminotransferase class V" evidence="3">
    <location>
        <begin position="2"/>
        <end position="51"/>
    </location>
</feature>
<dbReference type="PANTHER" id="PTHR11601">
    <property type="entry name" value="CYSTEINE DESULFURYLASE FAMILY MEMBER"/>
    <property type="match status" value="1"/>
</dbReference>
<evidence type="ECO:0000313" key="4">
    <source>
        <dbReference type="EMBL" id="GAG77820.1"/>
    </source>
</evidence>
<proteinExistence type="inferred from homology"/>
<dbReference type="InterPro" id="IPR015424">
    <property type="entry name" value="PyrdxlP-dep_Trfase"/>
</dbReference>
<dbReference type="InterPro" id="IPR000192">
    <property type="entry name" value="Aminotrans_V_dom"/>
</dbReference>
<gene>
    <name evidence="4" type="ORF">S01H4_33207</name>
</gene>
<dbReference type="EMBL" id="BART01017447">
    <property type="protein sequence ID" value="GAG77820.1"/>
    <property type="molecule type" value="Genomic_DNA"/>
</dbReference>
<name>X1A6P1_9ZZZZ</name>
<evidence type="ECO:0000256" key="1">
    <source>
        <dbReference type="ARBA" id="ARBA00001933"/>
    </source>
</evidence>
<comment type="caution">
    <text evidence="4">The sequence shown here is derived from an EMBL/GenBank/DDBJ whole genome shotgun (WGS) entry which is preliminary data.</text>
</comment>
<reference evidence="4" key="1">
    <citation type="journal article" date="2014" name="Front. Microbiol.">
        <title>High frequency of phylogenetically diverse reductive dehalogenase-homologous genes in deep subseafloor sedimentary metagenomes.</title>
        <authorList>
            <person name="Kawai M."/>
            <person name="Futagami T."/>
            <person name="Toyoda A."/>
            <person name="Takaki Y."/>
            <person name="Nishi S."/>
            <person name="Hori S."/>
            <person name="Arai W."/>
            <person name="Tsubouchi T."/>
            <person name="Morono Y."/>
            <person name="Uchiyama I."/>
            <person name="Ito T."/>
            <person name="Fujiyama A."/>
            <person name="Inagaki F."/>
            <person name="Takami H."/>
        </authorList>
    </citation>
    <scope>NUCLEOTIDE SEQUENCE</scope>
    <source>
        <strain evidence="4">Expedition CK06-06</strain>
    </source>
</reference>
<sequence length="110" mass="12446">SKIKERINGKTILISVGYANNEIGTIQKISGIGKLCKEYNIVFHSDAVAAAEEDLKRFAKRTGHKVIKFEKNREIKGFNVVEKVLIHDLNEDNEYELFIDSIISLEIVAL</sequence>
<feature type="non-terminal residue" evidence="4">
    <location>
        <position position="1"/>
    </location>
</feature>
<dbReference type="SUPFAM" id="SSF53383">
    <property type="entry name" value="PLP-dependent transferases"/>
    <property type="match status" value="1"/>
</dbReference>
<dbReference type="AlphaFoldDB" id="X1A6P1"/>
<organism evidence="4">
    <name type="scientific">marine sediment metagenome</name>
    <dbReference type="NCBI Taxonomy" id="412755"/>
    <lineage>
        <taxon>unclassified sequences</taxon>
        <taxon>metagenomes</taxon>
        <taxon>ecological metagenomes</taxon>
    </lineage>
</organism>
<comment type="similarity">
    <text evidence="2">Belongs to the class-V pyridoxal-phosphate-dependent aminotransferase family. NifS/IscS subfamily.</text>
</comment>